<dbReference type="Proteomes" id="UP001281614">
    <property type="component" value="Unassembled WGS sequence"/>
</dbReference>
<dbReference type="GO" id="GO:0000981">
    <property type="term" value="F:DNA-binding transcription factor activity, RNA polymerase II-specific"/>
    <property type="evidence" value="ECO:0007669"/>
    <property type="project" value="InterPro"/>
</dbReference>
<keyword evidence="1" id="KW-0479">Metal-binding</keyword>
<dbReference type="CDD" id="cd12148">
    <property type="entry name" value="fungal_TF_MHR"/>
    <property type="match status" value="1"/>
</dbReference>
<dbReference type="InterPro" id="IPR052761">
    <property type="entry name" value="Fungal_Detox/Toxin_TFs"/>
</dbReference>
<dbReference type="PANTHER" id="PTHR47425">
    <property type="entry name" value="FARB-RELATED"/>
    <property type="match status" value="1"/>
</dbReference>
<feature type="region of interest" description="Disordered" evidence="3">
    <location>
        <begin position="80"/>
        <end position="105"/>
    </location>
</feature>
<dbReference type="CDD" id="cd00067">
    <property type="entry name" value="GAL4"/>
    <property type="match status" value="1"/>
</dbReference>
<dbReference type="InterPro" id="IPR007219">
    <property type="entry name" value="XnlR_reg_dom"/>
</dbReference>
<dbReference type="SMART" id="SM00066">
    <property type="entry name" value="GAL4"/>
    <property type="match status" value="1"/>
</dbReference>
<dbReference type="Gene3D" id="4.10.240.10">
    <property type="entry name" value="Zn(2)-C6 fungal-type DNA-binding domain"/>
    <property type="match status" value="1"/>
</dbReference>
<dbReference type="GO" id="GO:0003677">
    <property type="term" value="F:DNA binding"/>
    <property type="evidence" value="ECO:0007669"/>
    <property type="project" value="InterPro"/>
</dbReference>
<evidence type="ECO:0000259" key="4">
    <source>
        <dbReference type="PROSITE" id="PS50048"/>
    </source>
</evidence>
<accession>A0AAE0D0J4</accession>
<evidence type="ECO:0000313" key="6">
    <source>
        <dbReference type="Proteomes" id="UP001281614"/>
    </source>
</evidence>
<dbReference type="GO" id="GO:0006351">
    <property type="term" value="P:DNA-templated transcription"/>
    <property type="evidence" value="ECO:0007669"/>
    <property type="project" value="InterPro"/>
</dbReference>
<comment type="caution">
    <text evidence="5">The sequence shown here is derived from an EMBL/GenBank/DDBJ whole genome shotgun (WGS) entry which is preliminary data.</text>
</comment>
<dbReference type="Pfam" id="PF00172">
    <property type="entry name" value="Zn_clus"/>
    <property type="match status" value="1"/>
</dbReference>
<dbReference type="GO" id="GO:0008270">
    <property type="term" value="F:zinc ion binding"/>
    <property type="evidence" value="ECO:0007669"/>
    <property type="project" value="InterPro"/>
</dbReference>
<evidence type="ECO:0000256" key="3">
    <source>
        <dbReference type="SAM" id="MobiDB-lite"/>
    </source>
</evidence>
<gene>
    <name evidence="5" type="ORF">CKAH01_18944</name>
</gene>
<feature type="compositionally biased region" description="Polar residues" evidence="3">
    <location>
        <begin position="1"/>
        <end position="12"/>
    </location>
</feature>
<dbReference type="InterPro" id="IPR036864">
    <property type="entry name" value="Zn2-C6_fun-type_DNA-bd_sf"/>
</dbReference>
<dbReference type="EMBL" id="VYYT01000440">
    <property type="protein sequence ID" value="KAK2735747.1"/>
    <property type="molecule type" value="Genomic_DNA"/>
</dbReference>
<name>A0AAE0D0J4_COLKA</name>
<evidence type="ECO:0000313" key="5">
    <source>
        <dbReference type="EMBL" id="KAK2735747.1"/>
    </source>
</evidence>
<dbReference type="InterPro" id="IPR001138">
    <property type="entry name" value="Zn2Cys6_DnaBD"/>
</dbReference>
<keyword evidence="6" id="KW-1185">Reference proteome</keyword>
<proteinExistence type="predicted"/>
<protein>
    <submittedName>
        <fullName evidence="5">Cutinase transcription factor 1 beta</fullName>
    </submittedName>
</protein>
<evidence type="ECO:0000256" key="1">
    <source>
        <dbReference type="ARBA" id="ARBA00022723"/>
    </source>
</evidence>
<dbReference type="PROSITE" id="PS50048">
    <property type="entry name" value="ZN2_CY6_FUNGAL_2"/>
    <property type="match status" value="1"/>
</dbReference>
<reference evidence="5" key="1">
    <citation type="submission" date="2023-02" db="EMBL/GenBank/DDBJ databases">
        <title>Colletotrichum kahawae CIFC_Que2 genome sequencing and assembly.</title>
        <authorList>
            <person name="Baroncelli R."/>
        </authorList>
    </citation>
    <scope>NUCLEOTIDE SEQUENCE</scope>
    <source>
        <strain evidence="5">CIFC_Que2</strain>
    </source>
</reference>
<feature type="compositionally biased region" description="Polar residues" evidence="3">
    <location>
        <begin position="86"/>
        <end position="105"/>
    </location>
</feature>
<dbReference type="SMART" id="SM00906">
    <property type="entry name" value="Fungal_trans"/>
    <property type="match status" value="1"/>
</dbReference>
<dbReference type="SUPFAM" id="SSF57701">
    <property type="entry name" value="Zn2/Cys6 DNA-binding domain"/>
    <property type="match status" value="1"/>
</dbReference>
<organism evidence="5 6">
    <name type="scientific">Colletotrichum kahawae</name>
    <name type="common">Coffee berry disease fungus</name>
    <dbReference type="NCBI Taxonomy" id="34407"/>
    <lineage>
        <taxon>Eukaryota</taxon>
        <taxon>Fungi</taxon>
        <taxon>Dikarya</taxon>
        <taxon>Ascomycota</taxon>
        <taxon>Pezizomycotina</taxon>
        <taxon>Sordariomycetes</taxon>
        <taxon>Hypocreomycetidae</taxon>
        <taxon>Glomerellales</taxon>
        <taxon>Glomerellaceae</taxon>
        <taxon>Colletotrichum</taxon>
        <taxon>Colletotrichum gloeosporioides species complex</taxon>
    </lineage>
</organism>
<dbReference type="PANTHER" id="PTHR47425:SF2">
    <property type="entry name" value="FARB-RELATED"/>
    <property type="match status" value="1"/>
</dbReference>
<dbReference type="Pfam" id="PF04082">
    <property type="entry name" value="Fungal_trans"/>
    <property type="match status" value="1"/>
</dbReference>
<sequence length="695" mass="77767">MPNDESSMTTPSKEGEPGRHRSEQRVNNKLRRAGRACLGCRARKVRCDALERSPCSNCEWDNVESLIDETAAEILRDAADPDSASVGASVQPVENTTRASSGNTPTSLSMSIPFPGFIEPQRTCREGYVGFLEQQGAFRLPSLSLQSALLKAFIEFVYPRMPLLSLTKLCEAIESYDRGTKDFSLLIYQAILFAGSAHVKHADLAGTEFSDKLSLRKTLYQRAEAALLLTFRGISQDSQLDRKDSWHWMNTAVTLALDLGLNHEPSLKDFDTAEIMLRRRLWWCCYVRDKILALGMSKPSRIKDEDHDTSMLSIHDMDLETLKTQRTIFGLIQLGPYDHVELVESAELCVQKTRLSMLMHRILQLQQSPGRRHNSSLQGTVVAIEADLSDWVKQLPVSCQTKPLPSKLRHTAIQTSIRSRRHLLHMSYNFARHTLHHGSNAQGQEARSQRPFESLEASKRIVSECADNITRLAADLHQGQMDPYLPIGAITILCPAISTHLINMKNRSQGCRQAAVSGFRVCMRVLDKLRDLYPATEVTLAYLDVVLQKAQMESAISVRAVFQLNEQDRSDMRMVLGHHLGQSWDTGATLKAADLGFGGLEDAMERHEEVGTPELYPDYGAESSIGSTYQRMSLGPPLSPKDALGQADLNHLDPWQCLDLGWIEDADSQLPVDDTMIPAATNLDTLWFQDDTAMY</sequence>
<feature type="region of interest" description="Disordered" evidence="3">
    <location>
        <begin position="1"/>
        <end position="27"/>
    </location>
</feature>
<dbReference type="AlphaFoldDB" id="A0AAE0D0J4"/>
<evidence type="ECO:0000256" key="2">
    <source>
        <dbReference type="ARBA" id="ARBA00023242"/>
    </source>
</evidence>
<feature type="compositionally biased region" description="Basic and acidic residues" evidence="3">
    <location>
        <begin position="13"/>
        <end position="26"/>
    </location>
</feature>
<feature type="domain" description="Zn(2)-C6 fungal-type" evidence="4">
    <location>
        <begin position="36"/>
        <end position="58"/>
    </location>
</feature>
<keyword evidence="2" id="KW-0539">Nucleus</keyword>